<proteinExistence type="predicted"/>
<sequence length="158" mass="18367">MKVTLEKAYEEDTLSLFDMQRRAFLPLLEKYQDYETSPATEPIERFYSKISSRQNDFFKILADGMLAGGICVERKGDKRFRISPLFVLPEFQGLGIAQETIRLTELIFSEAELWELSTLLEEQGNCYLYEKMGYVKIGVNKKLTMWATLVYYQKAVST</sequence>
<dbReference type="Proteomes" id="UP000242682">
    <property type="component" value="Unassembled WGS sequence"/>
</dbReference>
<name>A0A2P8H1R5_9BACL</name>
<reference evidence="2 3" key="1">
    <citation type="submission" date="2018-03" db="EMBL/GenBank/DDBJ databases">
        <title>Genomic Encyclopedia of Type Strains, Phase III (KMG-III): the genomes of soil and plant-associated and newly described type strains.</title>
        <authorList>
            <person name="Whitman W."/>
        </authorList>
    </citation>
    <scope>NUCLEOTIDE SEQUENCE [LARGE SCALE GENOMIC DNA]</scope>
    <source>
        <strain evidence="2 3">CGMCC 1.12259</strain>
    </source>
</reference>
<dbReference type="RefSeq" id="WP_106533486.1">
    <property type="nucleotide sequence ID" value="NZ_PYAT01000006.1"/>
</dbReference>
<dbReference type="PROSITE" id="PS51186">
    <property type="entry name" value="GNAT"/>
    <property type="match status" value="1"/>
</dbReference>
<accession>A0A2P8H1R5</accession>
<dbReference type="Gene3D" id="3.40.630.30">
    <property type="match status" value="1"/>
</dbReference>
<evidence type="ECO:0000313" key="3">
    <source>
        <dbReference type="Proteomes" id="UP000242682"/>
    </source>
</evidence>
<dbReference type="InterPro" id="IPR000182">
    <property type="entry name" value="GNAT_dom"/>
</dbReference>
<dbReference type="AlphaFoldDB" id="A0A2P8H1R5"/>
<comment type="caution">
    <text evidence="2">The sequence shown here is derived from an EMBL/GenBank/DDBJ whole genome shotgun (WGS) entry which is preliminary data.</text>
</comment>
<dbReference type="GO" id="GO:0016747">
    <property type="term" value="F:acyltransferase activity, transferring groups other than amino-acyl groups"/>
    <property type="evidence" value="ECO:0007669"/>
    <property type="project" value="InterPro"/>
</dbReference>
<dbReference type="Pfam" id="PF13508">
    <property type="entry name" value="Acetyltransf_7"/>
    <property type="match status" value="1"/>
</dbReference>
<dbReference type="CDD" id="cd04301">
    <property type="entry name" value="NAT_SF"/>
    <property type="match status" value="1"/>
</dbReference>
<keyword evidence="2" id="KW-0689">Ribosomal protein</keyword>
<dbReference type="SUPFAM" id="SSF55729">
    <property type="entry name" value="Acyl-CoA N-acyltransferases (Nat)"/>
    <property type="match status" value="1"/>
</dbReference>
<keyword evidence="3" id="KW-1185">Reference proteome</keyword>
<dbReference type="InterPro" id="IPR016181">
    <property type="entry name" value="Acyl_CoA_acyltransferase"/>
</dbReference>
<feature type="domain" description="N-acetyltransferase" evidence="1">
    <location>
        <begin position="3"/>
        <end position="157"/>
    </location>
</feature>
<dbReference type="GO" id="GO:0005840">
    <property type="term" value="C:ribosome"/>
    <property type="evidence" value="ECO:0007669"/>
    <property type="project" value="UniProtKB-KW"/>
</dbReference>
<dbReference type="EMBL" id="PYAT01000006">
    <property type="protein sequence ID" value="PSL40163.1"/>
    <property type="molecule type" value="Genomic_DNA"/>
</dbReference>
<organism evidence="2 3">
    <name type="scientific">Planomicrobium soli</name>
    <dbReference type="NCBI Taxonomy" id="1176648"/>
    <lineage>
        <taxon>Bacteria</taxon>
        <taxon>Bacillati</taxon>
        <taxon>Bacillota</taxon>
        <taxon>Bacilli</taxon>
        <taxon>Bacillales</taxon>
        <taxon>Caryophanaceae</taxon>
        <taxon>Planomicrobium</taxon>
    </lineage>
</organism>
<evidence type="ECO:0000259" key="1">
    <source>
        <dbReference type="PROSITE" id="PS51186"/>
    </source>
</evidence>
<gene>
    <name evidence="2" type="ORF">B0H99_106181</name>
</gene>
<dbReference type="OrthoDB" id="9786032at2"/>
<evidence type="ECO:0000313" key="2">
    <source>
        <dbReference type="EMBL" id="PSL40163.1"/>
    </source>
</evidence>
<keyword evidence="2" id="KW-0687">Ribonucleoprotein</keyword>
<protein>
    <submittedName>
        <fullName evidence="2">Ribosomal protein S18 acetylase RimI-like enzyme</fullName>
    </submittedName>
</protein>